<gene>
    <name evidence="1" type="ORF">GRI39_02155</name>
</gene>
<sequence length="65" mass="7204">MNQNPGHLPPECNTDDGKIIRVHVQLINGYRTKGKEPAGWAANGRGGCRWSLTGNAHDIEFYEVI</sequence>
<dbReference type="EMBL" id="WTYQ01000001">
    <property type="protein sequence ID" value="MXP24850.1"/>
    <property type="molecule type" value="Genomic_DNA"/>
</dbReference>
<evidence type="ECO:0000313" key="1">
    <source>
        <dbReference type="EMBL" id="MXP24850.1"/>
    </source>
</evidence>
<proteinExistence type="predicted"/>
<accession>A0A845A3T8</accession>
<dbReference type="RefSeq" id="WP_160738044.1">
    <property type="nucleotide sequence ID" value="NZ_WTYQ01000001.1"/>
</dbReference>
<name>A0A845A3T8_9SPHN</name>
<keyword evidence="2" id="KW-1185">Reference proteome</keyword>
<protein>
    <submittedName>
        <fullName evidence="1">Uncharacterized protein</fullName>
    </submittedName>
</protein>
<evidence type="ECO:0000313" key="2">
    <source>
        <dbReference type="Proteomes" id="UP000460561"/>
    </source>
</evidence>
<dbReference type="OrthoDB" id="7575501at2"/>
<dbReference type="AlphaFoldDB" id="A0A845A3T8"/>
<organism evidence="1 2">
    <name type="scientific">Altericroceibacterium indicum</name>
    <dbReference type="NCBI Taxonomy" id="374177"/>
    <lineage>
        <taxon>Bacteria</taxon>
        <taxon>Pseudomonadati</taxon>
        <taxon>Pseudomonadota</taxon>
        <taxon>Alphaproteobacteria</taxon>
        <taxon>Sphingomonadales</taxon>
        <taxon>Erythrobacteraceae</taxon>
        <taxon>Altericroceibacterium</taxon>
    </lineage>
</organism>
<reference evidence="1 2" key="1">
    <citation type="submission" date="2019-12" db="EMBL/GenBank/DDBJ databases">
        <title>Genomic-based taxomic classification of the family Erythrobacteraceae.</title>
        <authorList>
            <person name="Xu L."/>
        </authorList>
    </citation>
    <scope>NUCLEOTIDE SEQUENCE [LARGE SCALE GENOMIC DNA]</scope>
    <source>
        <strain evidence="1 2">DSM 18604</strain>
    </source>
</reference>
<dbReference type="Proteomes" id="UP000460561">
    <property type="component" value="Unassembled WGS sequence"/>
</dbReference>
<comment type="caution">
    <text evidence="1">The sequence shown here is derived from an EMBL/GenBank/DDBJ whole genome shotgun (WGS) entry which is preliminary data.</text>
</comment>